<evidence type="ECO:0000256" key="1">
    <source>
        <dbReference type="ARBA" id="ARBA00004651"/>
    </source>
</evidence>
<evidence type="ECO:0000256" key="6">
    <source>
        <dbReference type="ARBA" id="ARBA00023136"/>
    </source>
</evidence>
<keyword evidence="6 8" id="KW-0472">Membrane</keyword>
<dbReference type="AlphaFoldDB" id="A0A561TSU3"/>
<dbReference type="Proteomes" id="UP000317940">
    <property type="component" value="Unassembled WGS sequence"/>
</dbReference>
<keyword evidence="5 8" id="KW-1133">Transmembrane helix</keyword>
<feature type="transmembrane region" description="Helical" evidence="8">
    <location>
        <begin position="337"/>
        <end position="357"/>
    </location>
</feature>
<dbReference type="PROSITE" id="PS50850">
    <property type="entry name" value="MFS"/>
    <property type="match status" value="1"/>
</dbReference>
<dbReference type="Gene3D" id="1.20.1720.10">
    <property type="entry name" value="Multidrug resistance protein D"/>
    <property type="match status" value="1"/>
</dbReference>
<feature type="transmembrane region" description="Helical" evidence="8">
    <location>
        <begin position="145"/>
        <end position="166"/>
    </location>
</feature>
<dbReference type="InterPro" id="IPR011701">
    <property type="entry name" value="MFS"/>
</dbReference>
<feature type="transmembrane region" description="Helical" evidence="8">
    <location>
        <begin position="414"/>
        <end position="435"/>
    </location>
</feature>
<dbReference type="PANTHER" id="PTHR42718">
    <property type="entry name" value="MAJOR FACILITATOR SUPERFAMILY MULTIDRUG TRANSPORTER MFSC"/>
    <property type="match status" value="1"/>
</dbReference>
<feature type="transmembrane region" description="Helical" evidence="8">
    <location>
        <begin position="277"/>
        <end position="300"/>
    </location>
</feature>
<dbReference type="GO" id="GO:0046677">
    <property type="term" value="P:response to antibiotic"/>
    <property type="evidence" value="ECO:0007669"/>
    <property type="project" value="UniProtKB-KW"/>
</dbReference>
<keyword evidence="4 8" id="KW-0812">Transmembrane</keyword>
<gene>
    <name evidence="10" type="ORF">FHX73_13204</name>
</gene>
<dbReference type="Pfam" id="PF07690">
    <property type="entry name" value="MFS_1"/>
    <property type="match status" value="1"/>
</dbReference>
<evidence type="ECO:0000256" key="3">
    <source>
        <dbReference type="ARBA" id="ARBA00022475"/>
    </source>
</evidence>
<dbReference type="NCBIfam" id="TIGR00711">
    <property type="entry name" value="efflux_EmrB"/>
    <property type="match status" value="1"/>
</dbReference>
<dbReference type="InterPro" id="IPR036259">
    <property type="entry name" value="MFS_trans_sf"/>
</dbReference>
<sequence>MSAQPVPDSAAADSRRWRALWFICLAQLMVVVDGTIVNIALPSAQHDLGFSDTTRQWVVTGYALAFGGLLLLGGRIADVWGRKRAFLVGVIGFAAASALGGAATSTGMLLGARALQGAFGALLSPSALSLITLTFRQPKDRAKAFGIYSVVAGGGAAVGLVLGGFLTEYANWRWTLYVNVGLAVVAATGAVLVIREPVGPRSGPTRFDLPGVLLSSAGLATLVYGCANAESDGWGSVTTVGRFVASVVLLALFVLVESRSRNPLLPLRVLRDRNRGGAYLSLAVAVTGMFGLLLFLTFYLQVVLGYSPVVAGLAFLPMVAGMMLGSTQIGTRLVTKVPPRLLMGPGFLIGAAGLAWMTRMSVTDDYASVVLPGMLLLGLGVGSAFTPAMNLATSGVGPTEAGVASAMVNTSQQIGGAIGTALLNTIATSATAAWATSHLHRGMTPAELGTAKLQALVHGYNVAMWCSAGFLVAAAAIALVLIDHRPVDRRAHPTDDAKKLSAAAH</sequence>
<feature type="transmembrane region" description="Helical" evidence="8">
    <location>
        <begin position="306"/>
        <end position="325"/>
    </location>
</feature>
<name>A0A561TSU3_9ACTN</name>
<keyword evidence="11" id="KW-1185">Reference proteome</keyword>
<dbReference type="SUPFAM" id="SSF103473">
    <property type="entry name" value="MFS general substrate transporter"/>
    <property type="match status" value="1"/>
</dbReference>
<dbReference type="OrthoDB" id="4080117at2"/>
<feature type="domain" description="Major facilitator superfamily (MFS) profile" evidence="9">
    <location>
        <begin position="19"/>
        <end position="486"/>
    </location>
</feature>
<dbReference type="GO" id="GO:0022857">
    <property type="term" value="F:transmembrane transporter activity"/>
    <property type="evidence" value="ECO:0007669"/>
    <property type="project" value="InterPro"/>
</dbReference>
<dbReference type="InterPro" id="IPR004638">
    <property type="entry name" value="EmrB-like"/>
</dbReference>
<organism evidence="10 11">
    <name type="scientific">Kitasatospora viridis</name>
    <dbReference type="NCBI Taxonomy" id="281105"/>
    <lineage>
        <taxon>Bacteria</taxon>
        <taxon>Bacillati</taxon>
        <taxon>Actinomycetota</taxon>
        <taxon>Actinomycetes</taxon>
        <taxon>Kitasatosporales</taxon>
        <taxon>Streptomycetaceae</taxon>
        <taxon>Kitasatospora</taxon>
    </lineage>
</organism>
<dbReference type="InterPro" id="IPR020846">
    <property type="entry name" value="MFS_dom"/>
</dbReference>
<comment type="caution">
    <text evidence="10">The sequence shown here is derived from an EMBL/GenBank/DDBJ whole genome shotgun (WGS) entry which is preliminary data.</text>
</comment>
<dbReference type="RefSeq" id="WP_145909387.1">
    <property type="nucleotide sequence ID" value="NZ_BAAAMZ010000001.1"/>
</dbReference>
<dbReference type="CDD" id="cd17321">
    <property type="entry name" value="MFS_MMR_MDR_like"/>
    <property type="match status" value="1"/>
</dbReference>
<evidence type="ECO:0000256" key="2">
    <source>
        <dbReference type="ARBA" id="ARBA00022448"/>
    </source>
</evidence>
<dbReference type="EMBL" id="VIWT01000003">
    <property type="protein sequence ID" value="TWF90160.1"/>
    <property type="molecule type" value="Genomic_DNA"/>
</dbReference>
<dbReference type="PANTHER" id="PTHR42718:SF46">
    <property type="entry name" value="BLR6921 PROTEIN"/>
    <property type="match status" value="1"/>
</dbReference>
<feature type="transmembrane region" description="Helical" evidence="8">
    <location>
        <begin position="172"/>
        <end position="195"/>
    </location>
</feature>
<evidence type="ECO:0000256" key="4">
    <source>
        <dbReference type="ARBA" id="ARBA00022692"/>
    </source>
</evidence>
<feature type="transmembrane region" description="Helical" evidence="8">
    <location>
        <begin position="56"/>
        <end position="73"/>
    </location>
</feature>
<reference evidence="10 11" key="1">
    <citation type="submission" date="2019-06" db="EMBL/GenBank/DDBJ databases">
        <title>Sequencing the genomes of 1000 actinobacteria strains.</title>
        <authorList>
            <person name="Klenk H.-P."/>
        </authorList>
    </citation>
    <scope>NUCLEOTIDE SEQUENCE [LARGE SCALE GENOMIC DNA]</scope>
    <source>
        <strain evidence="10 11">DSM 44826</strain>
    </source>
</reference>
<feature type="transmembrane region" description="Helical" evidence="8">
    <location>
        <begin position="114"/>
        <end position="133"/>
    </location>
</feature>
<dbReference type="InterPro" id="IPR005829">
    <property type="entry name" value="Sugar_transporter_CS"/>
</dbReference>
<dbReference type="PROSITE" id="PS00216">
    <property type="entry name" value="SUGAR_TRANSPORT_1"/>
    <property type="match status" value="1"/>
</dbReference>
<feature type="transmembrane region" description="Helical" evidence="8">
    <location>
        <begin position="207"/>
        <end position="227"/>
    </location>
</feature>
<evidence type="ECO:0000313" key="11">
    <source>
        <dbReference type="Proteomes" id="UP000317940"/>
    </source>
</evidence>
<keyword evidence="3" id="KW-1003">Cell membrane</keyword>
<evidence type="ECO:0000259" key="9">
    <source>
        <dbReference type="PROSITE" id="PS50850"/>
    </source>
</evidence>
<evidence type="ECO:0000256" key="8">
    <source>
        <dbReference type="SAM" id="Phobius"/>
    </source>
</evidence>
<feature type="transmembrane region" description="Helical" evidence="8">
    <location>
        <begin position="233"/>
        <end position="256"/>
    </location>
</feature>
<dbReference type="GO" id="GO:0005886">
    <property type="term" value="C:plasma membrane"/>
    <property type="evidence" value="ECO:0007669"/>
    <property type="project" value="UniProtKB-SubCell"/>
</dbReference>
<dbReference type="Gene3D" id="1.20.1250.20">
    <property type="entry name" value="MFS general substrate transporter like domains"/>
    <property type="match status" value="1"/>
</dbReference>
<protein>
    <submittedName>
        <fullName evidence="10">EmrB/QacA subfamily drug resistance transporter</fullName>
    </submittedName>
</protein>
<feature type="transmembrane region" description="Helical" evidence="8">
    <location>
        <begin position="85"/>
        <end position="108"/>
    </location>
</feature>
<evidence type="ECO:0000256" key="5">
    <source>
        <dbReference type="ARBA" id="ARBA00022989"/>
    </source>
</evidence>
<feature type="transmembrane region" description="Helical" evidence="8">
    <location>
        <begin position="369"/>
        <end position="393"/>
    </location>
</feature>
<accession>A0A561TSU3</accession>
<feature type="transmembrane region" description="Helical" evidence="8">
    <location>
        <begin position="462"/>
        <end position="482"/>
    </location>
</feature>
<keyword evidence="2" id="KW-0813">Transport</keyword>
<evidence type="ECO:0000313" key="10">
    <source>
        <dbReference type="EMBL" id="TWF90160.1"/>
    </source>
</evidence>
<feature type="transmembrane region" description="Helical" evidence="8">
    <location>
        <begin position="20"/>
        <end position="41"/>
    </location>
</feature>
<comment type="subcellular location">
    <subcellularLocation>
        <location evidence="1">Cell membrane</location>
        <topology evidence="1">Multi-pass membrane protein</topology>
    </subcellularLocation>
</comment>
<proteinExistence type="predicted"/>
<keyword evidence="7" id="KW-0046">Antibiotic resistance</keyword>
<evidence type="ECO:0000256" key="7">
    <source>
        <dbReference type="ARBA" id="ARBA00023251"/>
    </source>
</evidence>